<evidence type="ECO:0000256" key="3">
    <source>
        <dbReference type="ARBA" id="ARBA00022448"/>
    </source>
</evidence>
<keyword evidence="6 11" id="KW-0375">Hydrogen ion transport</keyword>
<evidence type="ECO:0000256" key="2">
    <source>
        <dbReference type="ARBA" id="ARBA00006810"/>
    </source>
</evidence>
<dbReference type="InterPro" id="IPR045082">
    <property type="entry name" value="ATP_syn_F0_a_bact/chloroplast"/>
</dbReference>
<dbReference type="GO" id="GO:0005886">
    <property type="term" value="C:plasma membrane"/>
    <property type="evidence" value="ECO:0007669"/>
    <property type="project" value="UniProtKB-SubCell"/>
</dbReference>
<keyword evidence="4 11" id="KW-0138">CF(0)</keyword>
<feature type="transmembrane region" description="Helical" evidence="11">
    <location>
        <begin position="168"/>
        <end position="189"/>
    </location>
</feature>
<evidence type="ECO:0000256" key="10">
    <source>
        <dbReference type="ARBA" id="ARBA00023310"/>
    </source>
</evidence>
<evidence type="ECO:0000256" key="7">
    <source>
        <dbReference type="ARBA" id="ARBA00022989"/>
    </source>
</evidence>
<evidence type="ECO:0000256" key="12">
    <source>
        <dbReference type="RuleBase" id="RU000483"/>
    </source>
</evidence>
<dbReference type="InterPro" id="IPR035908">
    <property type="entry name" value="F0_ATP_A_sf"/>
</dbReference>
<sequence length="260" mass="28511">MAEVHVALAAEKLFQLGPLPITNSFLTTWVVTLILIGFAFLATKKIEAVPKGLQNIAEFSIEAFQELVSSIAGDKTKVFMPIVATFFFFIIIGNYLGILPGIGSVGFFLPADASHQAMQAGELHGGEKVFVPIFRSINSDLNTTLALALISLFATHYLSIKYLGLDGYLAKFFSLNPIFLFVGLMEIVGEFTKILSLSFRLYGNIFAGEVLLTTASTKVFAYIVPIPFYFLEILVGFVQALIFAMLTLVFMVILTQKASH</sequence>
<dbReference type="Gene3D" id="1.20.120.220">
    <property type="entry name" value="ATP synthase, F0 complex, subunit A"/>
    <property type="match status" value="1"/>
</dbReference>
<keyword evidence="9 11" id="KW-0472">Membrane</keyword>
<keyword evidence="11" id="KW-1003">Cell membrane</keyword>
<gene>
    <name evidence="11" type="primary">atpB</name>
    <name evidence="13" type="ORF">A3F02_03895</name>
</gene>
<dbReference type="SUPFAM" id="SSF81336">
    <property type="entry name" value="F1F0 ATP synthase subunit A"/>
    <property type="match status" value="1"/>
</dbReference>
<name>A0A1F5GSW1_9BACT</name>
<keyword evidence="8 11" id="KW-0406">Ion transport</keyword>
<dbReference type="InterPro" id="IPR023011">
    <property type="entry name" value="ATP_synth_F0_asu_AS"/>
</dbReference>
<evidence type="ECO:0000256" key="4">
    <source>
        <dbReference type="ARBA" id="ARBA00022547"/>
    </source>
</evidence>
<dbReference type="PROSITE" id="PS00449">
    <property type="entry name" value="ATPASE_A"/>
    <property type="match status" value="1"/>
</dbReference>
<evidence type="ECO:0000313" key="14">
    <source>
        <dbReference type="Proteomes" id="UP000176666"/>
    </source>
</evidence>
<evidence type="ECO:0000313" key="13">
    <source>
        <dbReference type="EMBL" id="OGD94976.1"/>
    </source>
</evidence>
<keyword evidence="3 11" id="KW-0813">Transport</keyword>
<evidence type="ECO:0000256" key="5">
    <source>
        <dbReference type="ARBA" id="ARBA00022692"/>
    </source>
</evidence>
<feature type="transmembrane region" description="Helical" evidence="11">
    <location>
        <begin position="78"/>
        <end position="98"/>
    </location>
</feature>
<dbReference type="GO" id="GO:0042777">
    <property type="term" value="P:proton motive force-driven plasma membrane ATP synthesis"/>
    <property type="evidence" value="ECO:0007669"/>
    <property type="project" value="TreeGrafter"/>
</dbReference>
<dbReference type="InterPro" id="IPR000568">
    <property type="entry name" value="ATP_synth_F0_asu"/>
</dbReference>
<evidence type="ECO:0000256" key="1">
    <source>
        <dbReference type="ARBA" id="ARBA00004141"/>
    </source>
</evidence>
<evidence type="ECO:0000256" key="9">
    <source>
        <dbReference type="ARBA" id="ARBA00023136"/>
    </source>
</evidence>
<accession>A0A1F5GSW1</accession>
<dbReference type="PANTHER" id="PTHR42823">
    <property type="entry name" value="ATP SYNTHASE SUBUNIT A, CHLOROPLASTIC"/>
    <property type="match status" value="1"/>
</dbReference>
<comment type="function">
    <text evidence="11 12">Key component of the proton channel; it plays a direct role in the translocation of protons across the membrane.</text>
</comment>
<evidence type="ECO:0000256" key="6">
    <source>
        <dbReference type="ARBA" id="ARBA00022781"/>
    </source>
</evidence>
<dbReference type="GO" id="GO:0045259">
    <property type="term" value="C:proton-transporting ATP synthase complex"/>
    <property type="evidence" value="ECO:0007669"/>
    <property type="project" value="UniProtKB-KW"/>
</dbReference>
<evidence type="ECO:0000256" key="8">
    <source>
        <dbReference type="ARBA" id="ARBA00023065"/>
    </source>
</evidence>
<feature type="transmembrane region" description="Helical" evidence="11">
    <location>
        <begin position="21"/>
        <end position="42"/>
    </location>
</feature>
<dbReference type="PANTHER" id="PTHR42823:SF3">
    <property type="entry name" value="ATP SYNTHASE SUBUNIT A, CHLOROPLASTIC"/>
    <property type="match status" value="1"/>
</dbReference>
<proteinExistence type="inferred from homology"/>
<dbReference type="GO" id="GO:0046933">
    <property type="term" value="F:proton-transporting ATP synthase activity, rotational mechanism"/>
    <property type="evidence" value="ECO:0007669"/>
    <property type="project" value="UniProtKB-UniRule"/>
</dbReference>
<evidence type="ECO:0000256" key="11">
    <source>
        <dbReference type="HAMAP-Rule" id="MF_01393"/>
    </source>
</evidence>
<dbReference type="EMBL" id="MFBJ01000068">
    <property type="protein sequence ID" value="OGD94976.1"/>
    <property type="molecule type" value="Genomic_DNA"/>
</dbReference>
<dbReference type="NCBIfam" id="TIGR01131">
    <property type="entry name" value="ATP_synt_6_or_A"/>
    <property type="match status" value="1"/>
</dbReference>
<keyword evidence="7 11" id="KW-1133">Transmembrane helix</keyword>
<dbReference type="HAMAP" id="MF_01393">
    <property type="entry name" value="ATP_synth_a_bact"/>
    <property type="match status" value="1"/>
</dbReference>
<protein>
    <recommendedName>
        <fullName evidence="11 12">ATP synthase subunit a</fullName>
    </recommendedName>
    <alternativeName>
        <fullName evidence="11">ATP synthase F0 sector subunit a</fullName>
    </alternativeName>
    <alternativeName>
        <fullName evidence="11">F-ATPase subunit 6</fullName>
    </alternativeName>
</protein>
<comment type="subcellular location">
    <subcellularLocation>
        <location evidence="11 12">Cell membrane</location>
        <topology evidence="11 12">Multi-pass membrane protein</topology>
    </subcellularLocation>
    <subcellularLocation>
        <location evidence="1">Membrane</location>
        <topology evidence="1">Multi-pass membrane protein</topology>
    </subcellularLocation>
</comment>
<comment type="similarity">
    <text evidence="2 11 12">Belongs to the ATPase A chain family.</text>
</comment>
<dbReference type="Pfam" id="PF00119">
    <property type="entry name" value="ATP-synt_A"/>
    <property type="match status" value="1"/>
</dbReference>
<dbReference type="CDD" id="cd00310">
    <property type="entry name" value="ATP-synt_Fo_a_6"/>
    <property type="match status" value="1"/>
</dbReference>
<feature type="transmembrane region" description="Helical" evidence="11">
    <location>
        <begin position="229"/>
        <end position="254"/>
    </location>
</feature>
<organism evidence="13 14">
    <name type="scientific">Candidatus Curtissbacteria bacterium RIFCSPHIGHO2_12_FULL_38_9b</name>
    <dbReference type="NCBI Taxonomy" id="1797720"/>
    <lineage>
        <taxon>Bacteria</taxon>
        <taxon>Candidatus Curtissiibacteriota</taxon>
    </lineage>
</organism>
<keyword evidence="5 11" id="KW-0812">Transmembrane</keyword>
<comment type="caution">
    <text evidence="13">The sequence shown here is derived from an EMBL/GenBank/DDBJ whole genome shotgun (WGS) entry which is preliminary data.</text>
</comment>
<keyword evidence="10 11" id="KW-0066">ATP synthesis</keyword>
<dbReference type="Proteomes" id="UP000176666">
    <property type="component" value="Unassembled WGS sequence"/>
</dbReference>
<dbReference type="AlphaFoldDB" id="A0A1F5GSW1"/>
<feature type="transmembrane region" description="Helical" evidence="11">
    <location>
        <begin position="201"/>
        <end position="223"/>
    </location>
</feature>
<reference evidence="13 14" key="1">
    <citation type="journal article" date="2016" name="Nat. Commun.">
        <title>Thousands of microbial genomes shed light on interconnected biogeochemical processes in an aquifer system.</title>
        <authorList>
            <person name="Anantharaman K."/>
            <person name="Brown C.T."/>
            <person name="Hug L.A."/>
            <person name="Sharon I."/>
            <person name="Castelle C.J."/>
            <person name="Probst A.J."/>
            <person name="Thomas B.C."/>
            <person name="Singh A."/>
            <person name="Wilkins M.J."/>
            <person name="Karaoz U."/>
            <person name="Brodie E.L."/>
            <person name="Williams K.H."/>
            <person name="Hubbard S.S."/>
            <person name="Banfield J.F."/>
        </authorList>
    </citation>
    <scope>NUCLEOTIDE SEQUENCE [LARGE SCALE GENOMIC DNA]</scope>
</reference>